<dbReference type="InterPro" id="IPR050390">
    <property type="entry name" value="C5-Methyltransferase"/>
</dbReference>
<organism evidence="5 6">
    <name type="scientific">Amborella trichopoda</name>
    <dbReference type="NCBI Taxonomy" id="13333"/>
    <lineage>
        <taxon>Eukaryota</taxon>
        <taxon>Viridiplantae</taxon>
        <taxon>Streptophyta</taxon>
        <taxon>Embryophyta</taxon>
        <taxon>Tracheophyta</taxon>
        <taxon>Spermatophyta</taxon>
        <taxon>Magnoliopsida</taxon>
        <taxon>Amborellales</taxon>
        <taxon>Amborellaceae</taxon>
        <taxon>Amborella</taxon>
    </lineage>
</organism>
<dbReference type="HOGENOM" id="CLU_305527_0_0_1"/>
<dbReference type="Pfam" id="PF12047">
    <property type="entry name" value="DNMT1-RFD"/>
    <property type="match status" value="3"/>
</dbReference>
<sequence>MDRAHRRLVSFSITNAAAHMVRFDDRGSGNLFISGVVLPFNGRVSNLRFYCESFGPIRSWCITGFREGILEIWVSTDIADYLCVNAAIEYQRLYSIFYNKAILCIKAAHELVEDPELEMDTLSNCLSTSLHGGLGCFGHDTVVTMVKRHLPFIADQLVGLDRRFSDFQAIETISEKFKDQVKKYEMLRQMNMMDGWKLSGFFYSIQDYNKENHGECSKSSHEISMTKASSPSTPSSCKKNGSLETNATYERNLDVNRKALMDPQDIVGILELEAISMTRTGDSEAKRSLRTLRGFEILDGREAMQQIEDSESDEFYITSEIWPFNVANSNQVVRCEMFGKITSWCITGYNEGYPFIWVSTRVADYLCEEPNEGYSPFYKVLYRKAMLCVLAYHILNNAPYMQFDEFLLKLVLDLMDCLGTFKDEEATRNYVNSQMGFVAEQLIGLDARFFSKLPVIKIIIDKFNVNIGEACHSFFSIDEKNKGREGMRNLVIHAEEKPRPRELDVNRRKFSDSFYSIHDCNEEFDKEASKDNDGETVMMEATSSQTYLEKEKRRPPKKRSLHINIENQKKNTEKAKKVAMDTRKIKKEIEVGDDEFVAVSMTGTTDIKTTRAQRRLEGFEMLDEGEALQPFENLEYERLYITSEIWPRYNLEEPDLGVRCKSFGPAVSLCLTGYKEGALEIWVSTEMADYLCRKPSADYVPFFKPFYEKAMLCIRAFHIVRAHPNLEFDEFCRKLVLDILPHFDTFKDKEAAWNFVNSHLGFVAEQLIGLDWIFFSLRPSIKSIIKKFNVDEVKALERMPCGSFLSLNYKIWWIKNCQSEYKKLAGIMKKAEINMPLGWASGPLKSVVKLFHGMKKEEVKRERKKKPWSQLKLGEDLAKEDMAVTKHVCNICRDYRLKKMRQEDSMNVEHGRPREGPMKMEMRKEEAMKMENGGMNQEADVIENELVAGYLTGPKSIESKFRRLTGIHNSG</sequence>
<evidence type="ECO:0000259" key="4">
    <source>
        <dbReference type="Pfam" id="PF12047"/>
    </source>
</evidence>
<feature type="compositionally biased region" description="Polar residues" evidence="3">
    <location>
        <begin position="222"/>
        <end position="242"/>
    </location>
</feature>
<accession>W1PY63</accession>
<evidence type="ECO:0000256" key="3">
    <source>
        <dbReference type="SAM" id="MobiDB-lite"/>
    </source>
</evidence>
<dbReference type="GO" id="GO:0003677">
    <property type="term" value="F:DNA binding"/>
    <property type="evidence" value="ECO:0000318"/>
    <property type="project" value="GO_Central"/>
</dbReference>
<dbReference type="PANTHER" id="PTHR10629:SF50">
    <property type="entry name" value="DNA (CYTOSINE-5)-METHYLTRANSFERASE CMT3"/>
    <property type="match status" value="1"/>
</dbReference>
<feature type="domain" description="RFTS" evidence="4">
    <location>
        <begin position="610"/>
        <end position="735"/>
    </location>
</feature>
<dbReference type="EMBL" id="KI392591">
    <property type="protein sequence ID" value="ERN13208.1"/>
    <property type="molecule type" value="Genomic_DNA"/>
</dbReference>
<feature type="domain" description="RFTS" evidence="4">
    <location>
        <begin position="286"/>
        <end position="410"/>
    </location>
</feature>
<feature type="domain" description="RFTS" evidence="4">
    <location>
        <begin position="3"/>
        <end position="124"/>
    </location>
</feature>
<proteinExistence type="predicted"/>
<feature type="region of interest" description="Disordered" evidence="3">
    <location>
        <begin position="214"/>
        <end position="242"/>
    </location>
</feature>
<evidence type="ECO:0000256" key="1">
    <source>
        <dbReference type="ARBA" id="ARBA00004123"/>
    </source>
</evidence>
<keyword evidence="6" id="KW-1185">Reference proteome</keyword>
<reference evidence="6" key="1">
    <citation type="journal article" date="2013" name="Science">
        <title>The Amborella genome and the evolution of flowering plants.</title>
        <authorList>
            <consortium name="Amborella Genome Project"/>
        </authorList>
    </citation>
    <scope>NUCLEOTIDE SEQUENCE [LARGE SCALE GENOMIC DNA]</scope>
</reference>
<dbReference type="Proteomes" id="UP000017836">
    <property type="component" value="Unassembled WGS sequence"/>
</dbReference>
<dbReference type="PANTHER" id="PTHR10629">
    <property type="entry name" value="CYTOSINE-SPECIFIC METHYLTRANSFERASE"/>
    <property type="match status" value="1"/>
</dbReference>
<evidence type="ECO:0000256" key="2">
    <source>
        <dbReference type="ARBA" id="ARBA00023242"/>
    </source>
</evidence>
<protein>
    <recommendedName>
        <fullName evidence="4">RFTS domain-containing protein</fullName>
    </recommendedName>
</protein>
<dbReference type="GO" id="GO:0005634">
    <property type="term" value="C:nucleus"/>
    <property type="evidence" value="ECO:0000318"/>
    <property type="project" value="GO_Central"/>
</dbReference>
<dbReference type="InterPro" id="IPR022702">
    <property type="entry name" value="Cytosine_MeTrfase1_RFD"/>
</dbReference>
<name>W1PY63_AMBTC</name>
<dbReference type="Gramene" id="ERN13208">
    <property type="protein sequence ID" value="ERN13208"/>
    <property type="gene ID" value="AMTR_s00040p00221100"/>
</dbReference>
<dbReference type="GO" id="GO:0003886">
    <property type="term" value="F:DNA (cytosine-5-)-methyltransferase activity"/>
    <property type="evidence" value="ECO:0000318"/>
    <property type="project" value="GO_Central"/>
</dbReference>
<evidence type="ECO:0000313" key="5">
    <source>
        <dbReference type="EMBL" id="ERN13208.1"/>
    </source>
</evidence>
<comment type="subcellular location">
    <subcellularLocation>
        <location evidence="1">Nucleus</location>
    </subcellularLocation>
</comment>
<dbReference type="GO" id="GO:0044027">
    <property type="term" value="P:negative regulation of gene expression via chromosomal CpG island methylation"/>
    <property type="evidence" value="ECO:0000318"/>
    <property type="project" value="GO_Central"/>
</dbReference>
<gene>
    <name evidence="5" type="ORF">AMTR_s00040p00221100</name>
</gene>
<keyword evidence="2" id="KW-0539">Nucleus</keyword>
<dbReference type="AlphaFoldDB" id="W1PY63"/>
<evidence type="ECO:0000313" key="6">
    <source>
        <dbReference type="Proteomes" id="UP000017836"/>
    </source>
</evidence>